<reference evidence="2 3" key="1">
    <citation type="journal article" date="2009" name="Stand. Genomic Sci.">
        <title>Complete genome sequence of Slackia heliotrinireducens type strain (RHS 1).</title>
        <authorList>
            <person name="Pukall R."/>
            <person name="Lapidus A."/>
            <person name="Nolan M."/>
            <person name="Copeland A."/>
            <person name="Glavina Del Rio T."/>
            <person name="Lucas S."/>
            <person name="Chen F."/>
            <person name="Tice H."/>
            <person name="Cheng J.F."/>
            <person name="Chertkov O."/>
            <person name="Bruce D."/>
            <person name="Goodwin L."/>
            <person name="Kuske C."/>
            <person name="Brettin T."/>
            <person name="Detter J.C."/>
            <person name="Han C."/>
            <person name="Pitluck S."/>
            <person name="Pati A."/>
            <person name="Mavrommatis K."/>
            <person name="Ivanova N."/>
            <person name="Ovchinnikova G."/>
            <person name="Chen A."/>
            <person name="Palaniappan K."/>
            <person name="Schneider S."/>
            <person name="Rohde M."/>
            <person name="Chain P."/>
            <person name="D'haeseleer P."/>
            <person name="Goker M."/>
            <person name="Bristow J."/>
            <person name="Eisen J.A."/>
            <person name="Markowitz V."/>
            <person name="Kyrpides N.C."/>
            <person name="Klenk H.P."/>
            <person name="Hugenholtz P."/>
        </authorList>
    </citation>
    <scope>NUCLEOTIDE SEQUENCE [LARGE SCALE GENOMIC DNA]</scope>
    <source>
        <strain evidence="3">ATCC 29202 / DSM 20476 / NCTC 11029 / RHS 1</strain>
    </source>
</reference>
<dbReference type="RefSeq" id="WP_012797823.1">
    <property type="nucleotide sequence ID" value="NC_013165.1"/>
</dbReference>
<evidence type="ECO:0000313" key="3">
    <source>
        <dbReference type="Proteomes" id="UP000002026"/>
    </source>
</evidence>
<dbReference type="HOGENOM" id="CLU_013985_13_0_11"/>
<dbReference type="GO" id="GO:0016747">
    <property type="term" value="F:acyltransferase activity, transferring groups other than amino-acyl groups"/>
    <property type="evidence" value="ECO:0007669"/>
    <property type="project" value="InterPro"/>
</dbReference>
<feature type="domain" description="N-acetyltransferase" evidence="1">
    <location>
        <begin position="1"/>
        <end position="184"/>
    </location>
</feature>
<protein>
    <submittedName>
        <fullName evidence="2">Acetyltransferase (GNAT) family protein</fullName>
    </submittedName>
</protein>
<dbReference type="PROSITE" id="PS51186">
    <property type="entry name" value="GNAT"/>
    <property type="match status" value="1"/>
</dbReference>
<proteinExistence type="predicted"/>
<dbReference type="KEGG" id="shi:Shel_06590"/>
<organism evidence="2 3">
    <name type="scientific">Slackia heliotrinireducens (strain ATCC 29202 / DSM 20476 / NCTC 11029 / RHS 1)</name>
    <name type="common">Peptococcus heliotrinreducens</name>
    <dbReference type="NCBI Taxonomy" id="471855"/>
    <lineage>
        <taxon>Bacteria</taxon>
        <taxon>Bacillati</taxon>
        <taxon>Actinomycetota</taxon>
        <taxon>Coriobacteriia</taxon>
        <taxon>Eggerthellales</taxon>
        <taxon>Eggerthellaceae</taxon>
        <taxon>Slackia</taxon>
    </lineage>
</organism>
<dbReference type="eggNOG" id="COG1670">
    <property type="taxonomic scope" value="Bacteria"/>
</dbReference>
<sequence>MLFRQASVEDLDAVMSAIEDGRVALAAMGLDQWQGGSPNAEMVREDMACEYTYVAVDDETGDVLGTVSFTDAGDGDYDNVIDGAWTRDLPNTPNPPHGGRYAALHRIAVSAKAARRGVGTFLVKQSIRLARERGLDAVRADTHIDNIPMQRTFEKCGMVRCCEILLSTDDEPTKERIGYELALS</sequence>
<keyword evidence="3" id="KW-1185">Reference proteome</keyword>
<keyword evidence="2" id="KW-0808">Transferase</keyword>
<accession>C7N3X7</accession>
<dbReference type="AlphaFoldDB" id="C7N3X7"/>
<dbReference type="EMBL" id="CP001684">
    <property type="protein sequence ID" value="ACV21718.1"/>
    <property type="molecule type" value="Genomic_DNA"/>
</dbReference>
<dbReference type="STRING" id="471855.Shel_06590"/>
<dbReference type="InterPro" id="IPR000182">
    <property type="entry name" value="GNAT_dom"/>
</dbReference>
<gene>
    <name evidence="2" type="ordered locus">Shel_06590</name>
</gene>
<dbReference type="SUPFAM" id="SSF55729">
    <property type="entry name" value="Acyl-CoA N-acyltransferases (Nat)"/>
    <property type="match status" value="1"/>
</dbReference>
<dbReference type="CDD" id="cd04301">
    <property type="entry name" value="NAT_SF"/>
    <property type="match status" value="1"/>
</dbReference>
<dbReference type="Proteomes" id="UP000002026">
    <property type="component" value="Chromosome"/>
</dbReference>
<dbReference type="Gene3D" id="3.40.630.30">
    <property type="match status" value="1"/>
</dbReference>
<evidence type="ECO:0000313" key="2">
    <source>
        <dbReference type="EMBL" id="ACV21718.1"/>
    </source>
</evidence>
<name>C7N3X7_SLAHD</name>
<evidence type="ECO:0000259" key="1">
    <source>
        <dbReference type="PROSITE" id="PS51186"/>
    </source>
</evidence>
<dbReference type="Pfam" id="PF00583">
    <property type="entry name" value="Acetyltransf_1"/>
    <property type="match status" value="1"/>
</dbReference>
<dbReference type="InterPro" id="IPR016181">
    <property type="entry name" value="Acyl_CoA_acyltransferase"/>
</dbReference>